<keyword evidence="2" id="KW-1185">Reference proteome</keyword>
<evidence type="ECO:0000313" key="2">
    <source>
        <dbReference type="Proteomes" id="UP000499080"/>
    </source>
</evidence>
<protein>
    <submittedName>
        <fullName evidence="1">Uncharacterized protein</fullName>
    </submittedName>
</protein>
<sequence length="101" mass="11535">MKAFADIDPKQNRTSINQSMENVRSRTFSNASTKLCHLQGKFFKTDTIQSRLWLDLSAEIPLNLVGGLMKTWEKDSLKIKLVPEVADREKCDIAVDYTTEN</sequence>
<organism evidence="1 2">
    <name type="scientific">Araneus ventricosus</name>
    <name type="common">Orbweaver spider</name>
    <name type="synonym">Epeira ventricosa</name>
    <dbReference type="NCBI Taxonomy" id="182803"/>
    <lineage>
        <taxon>Eukaryota</taxon>
        <taxon>Metazoa</taxon>
        <taxon>Ecdysozoa</taxon>
        <taxon>Arthropoda</taxon>
        <taxon>Chelicerata</taxon>
        <taxon>Arachnida</taxon>
        <taxon>Araneae</taxon>
        <taxon>Araneomorphae</taxon>
        <taxon>Entelegynae</taxon>
        <taxon>Araneoidea</taxon>
        <taxon>Araneidae</taxon>
        <taxon>Araneus</taxon>
    </lineage>
</organism>
<name>A0A4Y2D7Q4_ARAVE</name>
<evidence type="ECO:0000313" key="1">
    <source>
        <dbReference type="EMBL" id="GBM11984.1"/>
    </source>
</evidence>
<dbReference type="AlphaFoldDB" id="A0A4Y2D7Q4"/>
<accession>A0A4Y2D7Q4</accession>
<reference evidence="1 2" key="1">
    <citation type="journal article" date="2019" name="Sci. Rep.">
        <title>Orb-weaving spider Araneus ventricosus genome elucidates the spidroin gene catalogue.</title>
        <authorList>
            <person name="Kono N."/>
            <person name="Nakamura H."/>
            <person name="Ohtoshi R."/>
            <person name="Moran D.A.P."/>
            <person name="Shinohara A."/>
            <person name="Yoshida Y."/>
            <person name="Fujiwara M."/>
            <person name="Mori M."/>
            <person name="Tomita M."/>
            <person name="Arakawa K."/>
        </authorList>
    </citation>
    <scope>NUCLEOTIDE SEQUENCE [LARGE SCALE GENOMIC DNA]</scope>
</reference>
<dbReference type="Proteomes" id="UP000499080">
    <property type="component" value="Unassembled WGS sequence"/>
</dbReference>
<proteinExistence type="predicted"/>
<comment type="caution">
    <text evidence="1">The sequence shown here is derived from an EMBL/GenBank/DDBJ whole genome shotgun (WGS) entry which is preliminary data.</text>
</comment>
<dbReference type="EMBL" id="BGPR01000306">
    <property type="protein sequence ID" value="GBM11984.1"/>
    <property type="molecule type" value="Genomic_DNA"/>
</dbReference>
<gene>
    <name evidence="1" type="ORF">AVEN_209668_1</name>
</gene>